<dbReference type="PANTHER" id="PTHR42911:SF1">
    <property type="entry name" value="MODULATOR OF FTSH PROTEASE HFLC"/>
    <property type="match status" value="1"/>
</dbReference>
<reference evidence="10 11" key="1">
    <citation type="submission" date="2011-11" db="EMBL/GenBank/DDBJ databases">
        <title>The Noncontiguous Finished genome of Jonquetella anthropi DSM 22815.</title>
        <authorList>
            <consortium name="US DOE Joint Genome Institute (JGI-PGF)"/>
            <person name="Lucas S."/>
            <person name="Copeland A."/>
            <person name="Lapidus A."/>
            <person name="Glavina del Rio T."/>
            <person name="Dalin E."/>
            <person name="Tice H."/>
            <person name="Bruce D."/>
            <person name="Goodwin L."/>
            <person name="Pitluck S."/>
            <person name="Peters L."/>
            <person name="Mikhailova N."/>
            <person name="Held B."/>
            <person name="Kyrpides N."/>
            <person name="Mavromatis K."/>
            <person name="Ivanova N."/>
            <person name="Markowitz V."/>
            <person name="Cheng J.-F."/>
            <person name="Hugenholtz P."/>
            <person name="Woyke T."/>
            <person name="Wu D."/>
            <person name="Gronow S."/>
            <person name="Wellnitz S."/>
            <person name="Brambilla E."/>
            <person name="Klenk H.-P."/>
            <person name="Eisen J.A."/>
        </authorList>
    </citation>
    <scope>NUCLEOTIDE SEQUENCE [LARGE SCALE GENOMIC DNA]</scope>
    <source>
        <strain evidence="10 11">DSM 22815</strain>
    </source>
</reference>
<dbReference type="InterPro" id="IPR001107">
    <property type="entry name" value="Band_7"/>
</dbReference>
<evidence type="ECO:0000256" key="3">
    <source>
        <dbReference type="ARBA" id="ARBA00022692"/>
    </source>
</evidence>
<evidence type="ECO:0000256" key="4">
    <source>
        <dbReference type="ARBA" id="ARBA00022989"/>
    </source>
</evidence>
<dbReference type="SMART" id="SM00244">
    <property type="entry name" value="PHB"/>
    <property type="match status" value="1"/>
</dbReference>
<accession>H0UIU2</accession>
<dbReference type="GO" id="GO:0006508">
    <property type="term" value="P:proteolysis"/>
    <property type="evidence" value="ECO:0007669"/>
    <property type="project" value="UniProtKB-KW"/>
</dbReference>
<dbReference type="PANTHER" id="PTHR42911">
    <property type="entry name" value="MODULATOR OF FTSH PROTEASE HFLC"/>
    <property type="match status" value="1"/>
</dbReference>
<evidence type="ECO:0000313" key="11">
    <source>
        <dbReference type="Proteomes" id="UP000003806"/>
    </source>
</evidence>
<keyword evidence="4 8" id="KW-1133">Transmembrane helix</keyword>
<dbReference type="SUPFAM" id="SSF117892">
    <property type="entry name" value="Band 7/SPFH domain"/>
    <property type="match status" value="1"/>
</dbReference>
<evidence type="ECO:0000256" key="1">
    <source>
        <dbReference type="ARBA" id="ARBA00004370"/>
    </source>
</evidence>
<organism evidence="10 11">
    <name type="scientific">Jonquetella anthropi DSM 22815</name>
    <dbReference type="NCBI Taxonomy" id="885272"/>
    <lineage>
        <taxon>Bacteria</taxon>
        <taxon>Thermotogati</taxon>
        <taxon>Synergistota</taxon>
        <taxon>Synergistia</taxon>
        <taxon>Synergistales</taxon>
        <taxon>Dethiosulfovibrionaceae</taxon>
        <taxon>Jonquetella</taxon>
    </lineage>
</organism>
<sequence>MAKERTLAQVCLKWVLAAVALGLIAFFGFTFQVQERQLALVLRFGAPRSVVTQSGLHFRLPWPFEEVRHYDGRLRYQESGFLETLTRDKKNVVLQTWTTWQISDPLKFATAVGNDEQASKYLDDLTTNATNGVMGNYDLTALVSLDEGDLKIEKIEGDLFDQVADSAQRQYGVRVTAVKLRRVGFPSSNMASVLNQMSADRQKQVVRLAAEGERDASAIRGDADVQAATIRANAQEEAAAITAQSEKDVSAIYAAAHSKDPELFKFLTKLRVLEAAVNESTVLVLRTSQSPFDVLSANPLIGRKPLPQTPAKEKAVSTPNEPAAESNQ</sequence>
<dbReference type="GO" id="GO:0016020">
    <property type="term" value="C:membrane"/>
    <property type="evidence" value="ECO:0007669"/>
    <property type="project" value="UniProtKB-SubCell"/>
</dbReference>
<protein>
    <recommendedName>
        <fullName evidence="6">Protein HflC</fullName>
    </recommendedName>
</protein>
<keyword evidence="11" id="KW-1185">Reference proteome</keyword>
<evidence type="ECO:0000256" key="2">
    <source>
        <dbReference type="ARBA" id="ARBA00007862"/>
    </source>
</evidence>
<evidence type="ECO:0000256" key="8">
    <source>
        <dbReference type="SAM" id="Phobius"/>
    </source>
</evidence>
<dbReference type="AlphaFoldDB" id="H0UIU2"/>
<dbReference type="EMBL" id="CM001376">
    <property type="protein sequence ID" value="EHM12736.1"/>
    <property type="molecule type" value="Genomic_DNA"/>
</dbReference>
<dbReference type="HOGENOM" id="CLU_059167_1_0_0"/>
<feature type="domain" description="Band 7" evidence="9">
    <location>
        <begin position="27"/>
        <end position="197"/>
    </location>
</feature>
<dbReference type="Proteomes" id="UP000003806">
    <property type="component" value="Chromosome"/>
</dbReference>
<comment type="subcellular location">
    <subcellularLocation>
        <location evidence="1">Membrane</location>
    </subcellularLocation>
</comment>
<name>H0UIU2_9BACT</name>
<feature type="transmembrane region" description="Helical" evidence="8">
    <location>
        <begin position="12"/>
        <end position="31"/>
    </location>
</feature>
<comment type="function">
    <text evidence="6">HflC and HflK could regulate a protease.</text>
</comment>
<dbReference type="Gene3D" id="3.30.479.30">
    <property type="entry name" value="Band 7 domain"/>
    <property type="match status" value="1"/>
</dbReference>
<dbReference type="InterPro" id="IPR010200">
    <property type="entry name" value="HflC"/>
</dbReference>
<keyword evidence="3 8" id="KW-0812">Transmembrane</keyword>
<evidence type="ECO:0000313" key="10">
    <source>
        <dbReference type="EMBL" id="EHM12736.1"/>
    </source>
</evidence>
<keyword evidence="10" id="KW-0645">Protease</keyword>
<feature type="compositionally biased region" description="Polar residues" evidence="7">
    <location>
        <begin position="317"/>
        <end position="328"/>
    </location>
</feature>
<evidence type="ECO:0000256" key="6">
    <source>
        <dbReference type="PIRNR" id="PIRNR005651"/>
    </source>
</evidence>
<keyword evidence="5 8" id="KW-0472">Membrane</keyword>
<keyword evidence="10" id="KW-0378">Hydrolase</keyword>
<comment type="similarity">
    <text evidence="2 6">Belongs to the band 7/mec-2 family. HflC subfamily.</text>
</comment>
<evidence type="ECO:0000259" key="9">
    <source>
        <dbReference type="SMART" id="SM00244"/>
    </source>
</evidence>
<dbReference type="PIRSF" id="PIRSF005651">
    <property type="entry name" value="HflC"/>
    <property type="match status" value="1"/>
</dbReference>
<proteinExistence type="inferred from homology"/>
<dbReference type="STRING" id="885272.JonanDRAFT_0317"/>
<gene>
    <name evidence="10" type="ORF">JonanDRAFT_0317</name>
</gene>
<dbReference type="eggNOG" id="COG0330">
    <property type="taxonomic scope" value="Bacteria"/>
</dbReference>
<dbReference type="Pfam" id="PF01145">
    <property type="entry name" value="Band_7"/>
    <property type="match status" value="1"/>
</dbReference>
<dbReference type="OrthoDB" id="9809197at2"/>
<feature type="region of interest" description="Disordered" evidence="7">
    <location>
        <begin position="298"/>
        <end position="328"/>
    </location>
</feature>
<evidence type="ECO:0000256" key="5">
    <source>
        <dbReference type="ARBA" id="ARBA00023136"/>
    </source>
</evidence>
<dbReference type="RefSeq" id="WP_008522515.1">
    <property type="nucleotide sequence ID" value="NZ_CM001376.1"/>
</dbReference>
<dbReference type="CDD" id="cd03405">
    <property type="entry name" value="SPFH_HflC"/>
    <property type="match status" value="1"/>
</dbReference>
<dbReference type="InterPro" id="IPR036013">
    <property type="entry name" value="Band_7/SPFH_dom_sf"/>
</dbReference>
<dbReference type="GO" id="GO:0008233">
    <property type="term" value="F:peptidase activity"/>
    <property type="evidence" value="ECO:0007669"/>
    <property type="project" value="UniProtKB-KW"/>
</dbReference>
<evidence type="ECO:0000256" key="7">
    <source>
        <dbReference type="SAM" id="MobiDB-lite"/>
    </source>
</evidence>